<dbReference type="InterPro" id="IPR037914">
    <property type="entry name" value="SpoVT-AbrB_sf"/>
</dbReference>
<dbReference type="Pfam" id="PF04014">
    <property type="entry name" value="MazE_antitoxin"/>
    <property type="match status" value="1"/>
</dbReference>
<evidence type="ECO:0000313" key="3">
    <source>
        <dbReference type="Proteomes" id="UP000469523"/>
    </source>
</evidence>
<accession>A0A6N7XMX4</accession>
<dbReference type="RefSeq" id="WP_154442968.1">
    <property type="nucleotide sequence ID" value="NZ_JAHLPJ010000001.1"/>
</dbReference>
<dbReference type="Gene3D" id="2.10.260.10">
    <property type="match status" value="1"/>
</dbReference>
<dbReference type="EMBL" id="VUNQ01000071">
    <property type="protein sequence ID" value="MSU03409.1"/>
    <property type="molecule type" value="Genomic_DNA"/>
</dbReference>
<dbReference type="Proteomes" id="UP000469523">
    <property type="component" value="Unassembled WGS sequence"/>
</dbReference>
<keyword evidence="2" id="KW-0238">DNA-binding</keyword>
<dbReference type="SMART" id="SM00966">
    <property type="entry name" value="SpoVT_AbrB"/>
    <property type="match status" value="1"/>
</dbReference>
<dbReference type="GO" id="GO:0003677">
    <property type="term" value="F:DNA binding"/>
    <property type="evidence" value="ECO:0007669"/>
    <property type="project" value="UniProtKB-KW"/>
</dbReference>
<name>A0A6N7XMX4_9FIRM</name>
<evidence type="ECO:0000313" key="2">
    <source>
        <dbReference type="EMBL" id="MSU03409.1"/>
    </source>
</evidence>
<comment type="caution">
    <text evidence="2">The sequence shown here is derived from an EMBL/GenBank/DDBJ whole genome shotgun (WGS) entry which is preliminary data.</text>
</comment>
<keyword evidence="3" id="KW-1185">Reference proteome</keyword>
<dbReference type="SUPFAM" id="SSF89447">
    <property type="entry name" value="AbrB/MazE/MraZ-like"/>
    <property type="match status" value="1"/>
</dbReference>
<organism evidence="2 3">
    <name type="scientific">Tissierella pigra</name>
    <dbReference type="NCBI Taxonomy" id="2607614"/>
    <lineage>
        <taxon>Bacteria</taxon>
        <taxon>Bacillati</taxon>
        <taxon>Bacillota</taxon>
        <taxon>Tissierellia</taxon>
        <taxon>Tissierellales</taxon>
        <taxon>Tissierellaceae</taxon>
        <taxon>Tissierella</taxon>
    </lineage>
</organism>
<sequence>MMIEIRGRSQITIPSEIVKSLGIKEGDKFEVIEKDGGIFLCPVVVYPKKEMIRIAKLVKETDAEYKSGELKLYDDVDKMFMDMGINLDEI</sequence>
<dbReference type="InterPro" id="IPR007159">
    <property type="entry name" value="SpoVT-AbrB_dom"/>
</dbReference>
<gene>
    <name evidence="2" type="ORF">FYJ83_18290</name>
</gene>
<feature type="domain" description="SpoVT-AbrB" evidence="1">
    <location>
        <begin position="3"/>
        <end position="48"/>
    </location>
</feature>
<protein>
    <submittedName>
        <fullName evidence="2">AbrB/MazE/SpoVT family DNA-binding domain-containing protein</fullName>
    </submittedName>
</protein>
<reference evidence="2 3" key="1">
    <citation type="submission" date="2019-09" db="EMBL/GenBank/DDBJ databases">
        <title>In-depth cultivation of the pig gut microbiome towards novel bacterial diversity and tailored functional studies.</title>
        <authorList>
            <person name="Wylensek D."/>
            <person name="Hitch T.C.A."/>
            <person name="Clavel T."/>
        </authorList>
    </citation>
    <scope>NUCLEOTIDE SEQUENCE [LARGE SCALE GENOMIC DNA]</scope>
    <source>
        <strain evidence="2 3">WCA3-693-APC-4?</strain>
    </source>
</reference>
<proteinExistence type="predicted"/>
<evidence type="ECO:0000259" key="1">
    <source>
        <dbReference type="SMART" id="SM00966"/>
    </source>
</evidence>
<dbReference type="AlphaFoldDB" id="A0A6N7XMX4"/>
<dbReference type="NCBIfam" id="TIGR01439">
    <property type="entry name" value="lp_hng_hel_AbrB"/>
    <property type="match status" value="1"/>
</dbReference>